<evidence type="ECO:0000256" key="2">
    <source>
        <dbReference type="ARBA" id="ARBA00023015"/>
    </source>
</evidence>
<dbReference type="PANTHER" id="PTHR47171">
    <property type="entry name" value="FARA-RELATED"/>
    <property type="match status" value="1"/>
</dbReference>
<sequence>MQNVSQTAKSSVEPQAFVGAESFMSPLASRQENLIPRAIGAVRDRFSKELLGAVAATSLPPKAQVQAFADFYFQHLYHRAPILDREDFSTGQPSILISQAICLIGSLLQHPGIHPLLEESERYYNKVKALIYTNHEADQRAVLKALCLLNFRNITPPKVVSLDCSWQWVGMATRLAHQMGLHCESTYTQLANPGNDRRIMWFLFVEDKLQTACFGRPTIIKDTDFNIRLPKLDDFEVPNLQAELFIEYTKLNVILGGIVERHCQKREMPQDEAMSVLQSLQQWINELPLQLQLYHGNNRDPYRRDVSEPLSLIANSVYRVIGSFILHITPV</sequence>
<dbReference type="Pfam" id="PF04082">
    <property type="entry name" value="Fungal_trans"/>
    <property type="match status" value="1"/>
</dbReference>
<evidence type="ECO:0000256" key="3">
    <source>
        <dbReference type="ARBA" id="ARBA00023125"/>
    </source>
</evidence>
<organism evidence="7 8">
    <name type="scientific">Penicillium canariense</name>
    <dbReference type="NCBI Taxonomy" id="189055"/>
    <lineage>
        <taxon>Eukaryota</taxon>
        <taxon>Fungi</taxon>
        <taxon>Dikarya</taxon>
        <taxon>Ascomycota</taxon>
        <taxon>Pezizomycotina</taxon>
        <taxon>Eurotiomycetes</taxon>
        <taxon>Eurotiomycetidae</taxon>
        <taxon>Eurotiales</taxon>
        <taxon>Aspergillaceae</taxon>
        <taxon>Penicillium</taxon>
    </lineage>
</organism>
<keyword evidence="3" id="KW-0238">DNA-binding</keyword>
<dbReference type="GO" id="GO:0008270">
    <property type="term" value="F:zinc ion binding"/>
    <property type="evidence" value="ECO:0007669"/>
    <property type="project" value="InterPro"/>
</dbReference>
<gene>
    <name evidence="7" type="ORF">N7482_003695</name>
</gene>
<comment type="caution">
    <text evidence="7">The sequence shown here is derived from an EMBL/GenBank/DDBJ whole genome shotgun (WGS) entry which is preliminary data.</text>
</comment>
<keyword evidence="4" id="KW-0804">Transcription</keyword>
<evidence type="ECO:0000256" key="5">
    <source>
        <dbReference type="ARBA" id="ARBA00023242"/>
    </source>
</evidence>
<dbReference type="InterPro" id="IPR052073">
    <property type="entry name" value="Amide_Lactam_Regulators"/>
</dbReference>
<evidence type="ECO:0000313" key="8">
    <source>
        <dbReference type="Proteomes" id="UP001149163"/>
    </source>
</evidence>
<dbReference type="AlphaFoldDB" id="A0A9W9LPE1"/>
<keyword evidence="8" id="KW-1185">Reference proteome</keyword>
<keyword evidence="1" id="KW-0862">Zinc</keyword>
<keyword evidence="5" id="KW-0539">Nucleus</keyword>
<dbReference type="GO" id="GO:0003677">
    <property type="term" value="F:DNA binding"/>
    <property type="evidence" value="ECO:0007669"/>
    <property type="project" value="UniProtKB-KW"/>
</dbReference>
<protein>
    <recommendedName>
        <fullName evidence="6">Xylanolytic transcriptional activator regulatory domain-containing protein</fullName>
    </recommendedName>
</protein>
<evidence type="ECO:0000256" key="4">
    <source>
        <dbReference type="ARBA" id="ARBA00023163"/>
    </source>
</evidence>
<feature type="domain" description="Xylanolytic transcriptional activator regulatory" evidence="6">
    <location>
        <begin position="165"/>
        <end position="236"/>
    </location>
</feature>
<evidence type="ECO:0000259" key="6">
    <source>
        <dbReference type="SMART" id="SM00906"/>
    </source>
</evidence>
<dbReference type="GeneID" id="81424996"/>
<dbReference type="InterPro" id="IPR007219">
    <property type="entry name" value="XnlR_reg_dom"/>
</dbReference>
<dbReference type="OrthoDB" id="39175at2759"/>
<evidence type="ECO:0000256" key="1">
    <source>
        <dbReference type="ARBA" id="ARBA00022833"/>
    </source>
</evidence>
<dbReference type="CDD" id="cd12148">
    <property type="entry name" value="fungal_TF_MHR"/>
    <property type="match status" value="1"/>
</dbReference>
<dbReference type="GO" id="GO:0006351">
    <property type="term" value="P:DNA-templated transcription"/>
    <property type="evidence" value="ECO:0007669"/>
    <property type="project" value="InterPro"/>
</dbReference>
<keyword evidence="2" id="KW-0805">Transcription regulation</keyword>
<accession>A0A9W9LPE1</accession>
<dbReference type="EMBL" id="JAPQKN010000002">
    <property type="protein sequence ID" value="KAJ5168101.1"/>
    <property type="molecule type" value="Genomic_DNA"/>
</dbReference>
<dbReference type="PANTHER" id="PTHR47171:SF5">
    <property type="entry name" value="ZN(II)2CYS6 TRANSCRIPTION FACTOR (EUROFUNG)"/>
    <property type="match status" value="1"/>
</dbReference>
<reference evidence="7" key="1">
    <citation type="submission" date="2022-11" db="EMBL/GenBank/DDBJ databases">
        <authorList>
            <person name="Petersen C."/>
        </authorList>
    </citation>
    <scope>NUCLEOTIDE SEQUENCE</scope>
    <source>
        <strain evidence="7">IBT 26290</strain>
    </source>
</reference>
<proteinExistence type="predicted"/>
<name>A0A9W9LPE1_9EURO</name>
<dbReference type="RefSeq" id="XP_056544562.1">
    <property type="nucleotide sequence ID" value="XM_056685820.1"/>
</dbReference>
<dbReference type="SMART" id="SM00906">
    <property type="entry name" value="Fungal_trans"/>
    <property type="match status" value="1"/>
</dbReference>
<reference evidence="7" key="2">
    <citation type="journal article" date="2023" name="IMA Fungus">
        <title>Comparative genomic study of the Penicillium genus elucidates a diverse pangenome and 15 lateral gene transfer events.</title>
        <authorList>
            <person name="Petersen C."/>
            <person name="Sorensen T."/>
            <person name="Nielsen M.R."/>
            <person name="Sondergaard T.E."/>
            <person name="Sorensen J.L."/>
            <person name="Fitzpatrick D.A."/>
            <person name="Frisvad J.C."/>
            <person name="Nielsen K.L."/>
        </authorList>
    </citation>
    <scope>NUCLEOTIDE SEQUENCE</scope>
    <source>
        <strain evidence="7">IBT 26290</strain>
    </source>
</reference>
<evidence type="ECO:0000313" key="7">
    <source>
        <dbReference type="EMBL" id="KAJ5168101.1"/>
    </source>
</evidence>
<dbReference type="Proteomes" id="UP001149163">
    <property type="component" value="Unassembled WGS sequence"/>
</dbReference>